<dbReference type="InterPro" id="IPR017961">
    <property type="entry name" value="DNA_pol_Y-fam_little_finger"/>
</dbReference>
<keyword evidence="2" id="KW-0515">Mutator protein</keyword>
<comment type="cofactor">
    <cofactor evidence="2">
        <name>Mg(2+)</name>
        <dbReference type="ChEBI" id="CHEBI:18420"/>
    </cofactor>
    <text evidence="2">Binds 2 magnesium ions per subunit.</text>
</comment>
<evidence type="ECO:0000313" key="4">
    <source>
        <dbReference type="EMBL" id="PSR25450.1"/>
    </source>
</evidence>
<comment type="subcellular location">
    <subcellularLocation>
        <location evidence="2">Cytoplasm</location>
    </subcellularLocation>
</comment>
<dbReference type="InterPro" id="IPR043128">
    <property type="entry name" value="Rev_trsase/Diguanyl_cyclase"/>
</dbReference>
<dbReference type="HAMAP" id="MF_01113">
    <property type="entry name" value="DNApol_IV"/>
    <property type="match status" value="1"/>
</dbReference>
<dbReference type="EMBL" id="PXYT01000054">
    <property type="protein sequence ID" value="PSR25450.1"/>
    <property type="molecule type" value="Genomic_DNA"/>
</dbReference>
<comment type="similarity">
    <text evidence="1 2">Belongs to the DNA polymerase type-Y family.</text>
</comment>
<dbReference type="Gene3D" id="1.10.150.20">
    <property type="entry name" value="5' to 3' exonuclease, C-terminal subdomain"/>
    <property type="match status" value="1"/>
</dbReference>
<keyword evidence="2" id="KW-0548">Nucleotidyltransferase</keyword>
<dbReference type="InterPro" id="IPR036775">
    <property type="entry name" value="DNA_pol_Y-fam_lit_finger_sf"/>
</dbReference>
<keyword evidence="2" id="KW-0460">Magnesium</keyword>
<keyword evidence="2" id="KW-0239">DNA-directed DNA polymerase</keyword>
<feature type="binding site" evidence="2">
    <location>
        <position position="20"/>
    </location>
    <ligand>
        <name>Mg(2+)</name>
        <dbReference type="ChEBI" id="CHEBI:18420"/>
    </ligand>
</feature>
<dbReference type="InterPro" id="IPR050116">
    <property type="entry name" value="DNA_polymerase-Y"/>
</dbReference>
<evidence type="ECO:0000256" key="1">
    <source>
        <dbReference type="ARBA" id="ARBA00010945"/>
    </source>
</evidence>
<dbReference type="NCBIfam" id="NF002677">
    <property type="entry name" value="PRK02406.1"/>
    <property type="match status" value="1"/>
</dbReference>
<dbReference type="Gene3D" id="3.30.1490.100">
    <property type="entry name" value="DNA polymerase, Y-family, little finger domain"/>
    <property type="match status" value="1"/>
</dbReference>
<comment type="catalytic activity">
    <reaction evidence="2">
        <text>DNA(n) + a 2'-deoxyribonucleoside 5'-triphosphate = DNA(n+1) + diphosphate</text>
        <dbReference type="Rhea" id="RHEA:22508"/>
        <dbReference type="Rhea" id="RHEA-COMP:17339"/>
        <dbReference type="Rhea" id="RHEA-COMP:17340"/>
        <dbReference type="ChEBI" id="CHEBI:33019"/>
        <dbReference type="ChEBI" id="CHEBI:61560"/>
        <dbReference type="ChEBI" id="CHEBI:173112"/>
        <dbReference type="EC" id="2.7.7.7"/>
    </reaction>
</comment>
<dbReference type="GO" id="GO:0042276">
    <property type="term" value="P:error-prone translesion synthesis"/>
    <property type="evidence" value="ECO:0007669"/>
    <property type="project" value="TreeGrafter"/>
</dbReference>
<protein>
    <recommendedName>
        <fullName evidence="2">DNA polymerase IV</fullName>
        <shortName evidence="2">Pol IV</shortName>
        <ecNumber evidence="2">2.7.7.7</ecNumber>
    </recommendedName>
</protein>
<dbReference type="GO" id="GO:0006261">
    <property type="term" value="P:DNA-templated DNA replication"/>
    <property type="evidence" value="ECO:0007669"/>
    <property type="project" value="UniProtKB-UniRule"/>
</dbReference>
<dbReference type="GO" id="GO:0003684">
    <property type="term" value="F:damaged DNA binding"/>
    <property type="evidence" value="ECO:0007669"/>
    <property type="project" value="InterPro"/>
</dbReference>
<dbReference type="GO" id="GO:0003887">
    <property type="term" value="F:DNA-directed DNA polymerase activity"/>
    <property type="evidence" value="ECO:0007669"/>
    <property type="project" value="UniProtKB-UniRule"/>
</dbReference>
<feature type="domain" description="UmuC" evidence="3">
    <location>
        <begin position="16"/>
        <end position="198"/>
    </location>
</feature>
<keyword evidence="2" id="KW-0234">DNA repair</keyword>
<dbReference type="PANTHER" id="PTHR11076:SF33">
    <property type="entry name" value="DNA POLYMERASE KAPPA"/>
    <property type="match status" value="1"/>
</dbReference>
<dbReference type="SUPFAM" id="SSF100879">
    <property type="entry name" value="Lesion bypass DNA polymerase (Y-family), little finger domain"/>
    <property type="match status" value="1"/>
</dbReference>
<dbReference type="SUPFAM" id="SSF56672">
    <property type="entry name" value="DNA/RNA polymerases"/>
    <property type="match status" value="1"/>
</dbReference>
<keyword evidence="2" id="KW-0808">Transferase</keyword>
<dbReference type="Pfam" id="PF00817">
    <property type="entry name" value="IMS"/>
    <property type="match status" value="1"/>
</dbReference>
<keyword evidence="2" id="KW-0235">DNA replication</keyword>
<dbReference type="AlphaFoldDB" id="A0A2T2WT81"/>
<evidence type="ECO:0000259" key="3">
    <source>
        <dbReference type="PROSITE" id="PS50173"/>
    </source>
</evidence>
<comment type="subunit">
    <text evidence="2">Monomer.</text>
</comment>
<gene>
    <name evidence="2" type="primary">dinB</name>
    <name evidence="4" type="ORF">C7B43_16805</name>
</gene>
<dbReference type="Gene3D" id="3.30.70.270">
    <property type="match status" value="1"/>
</dbReference>
<dbReference type="GO" id="GO:0005829">
    <property type="term" value="C:cytosol"/>
    <property type="evidence" value="ECO:0007669"/>
    <property type="project" value="TreeGrafter"/>
</dbReference>
<accession>A0A2T2WT81</accession>
<dbReference type="PROSITE" id="PS50173">
    <property type="entry name" value="UMUC"/>
    <property type="match status" value="1"/>
</dbReference>
<dbReference type="GO" id="GO:0006281">
    <property type="term" value="P:DNA repair"/>
    <property type="evidence" value="ECO:0007669"/>
    <property type="project" value="UniProtKB-UniRule"/>
</dbReference>
<dbReference type="InterPro" id="IPR043502">
    <property type="entry name" value="DNA/RNA_pol_sf"/>
</dbReference>
<comment type="caution">
    <text evidence="4">The sequence shown here is derived from an EMBL/GenBank/DDBJ whole genome shotgun (WGS) entry which is preliminary data.</text>
</comment>
<dbReference type="Pfam" id="PF11799">
    <property type="entry name" value="IMS_C"/>
    <property type="match status" value="1"/>
</dbReference>
<organism evidence="4 5">
    <name type="scientific">Sulfobacillus benefaciens</name>
    <dbReference type="NCBI Taxonomy" id="453960"/>
    <lineage>
        <taxon>Bacteria</taxon>
        <taxon>Bacillati</taxon>
        <taxon>Bacillota</taxon>
        <taxon>Clostridia</taxon>
        <taxon>Eubacteriales</taxon>
        <taxon>Clostridiales Family XVII. Incertae Sedis</taxon>
        <taxon>Sulfobacillus</taxon>
    </lineage>
</organism>
<feature type="binding site" evidence="2">
    <location>
        <position position="116"/>
    </location>
    <ligand>
        <name>Mg(2+)</name>
        <dbReference type="ChEBI" id="CHEBI:18420"/>
    </ligand>
</feature>
<keyword evidence="2" id="KW-0963">Cytoplasm</keyword>
<dbReference type="GO" id="GO:0000287">
    <property type="term" value="F:magnesium ion binding"/>
    <property type="evidence" value="ECO:0007669"/>
    <property type="project" value="UniProtKB-UniRule"/>
</dbReference>
<reference evidence="4 5" key="1">
    <citation type="journal article" date="2014" name="BMC Genomics">
        <title>Comparison of environmental and isolate Sulfobacillus genomes reveals diverse carbon, sulfur, nitrogen, and hydrogen metabolisms.</title>
        <authorList>
            <person name="Justice N.B."/>
            <person name="Norman A."/>
            <person name="Brown C.T."/>
            <person name="Singh A."/>
            <person name="Thomas B.C."/>
            <person name="Banfield J.F."/>
        </authorList>
    </citation>
    <scope>NUCLEOTIDE SEQUENCE [LARGE SCALE GENOMIC DNA]</scope>
    <source>
        <strain evidence="4">AMDSBA1</strain>
    </source>
</reference>
<feature type="site" description="Substrate discrimination" evidence="2">
    <location>
        <position position="25"/>
    </location>
</feature>
<keyword evidence="2" id="KW-0479">Metal-binding</keyword>
<dbReference type="PANTHER" id="PTHR11076">
    <property type="entry name" value="DNA REPAIR POLYMERASE UMUC / TRANSFERASE FAMILY MEMBER"/>
    <property type="match status" value="1"/>
</dbReference>
<name>A0A2T2WT81_9FIRM</name>
<proteinExistence type="inferred from homology"/>
<dbReference type="CDD" id="cd03586">
    <property type="entry name" value="PolY_Pol_IV_kappa"/>
    <property type="match status" value="1"/>
</dbReference>
<dbReference type="GO" id="GO:0009432">
    <property type="term" value="P:SOS response"/>
    <property type="evidence" value="ECO:0007669"/>
    <property type="project" value="TreeGrafter"/>
</dbReference>
<dbReference type="EC" id="2.7.7.7" evidence="2"/>
<dbReference type="Proteomes" id="UP000242699">
    <property type="component" value="Unassembled WGS sequence"/>
</dbReference>
<keyword evidence="2" id="KW-0238">DNA-binding</keyword>
<comment type="function">
    <text evidence="2">Poorly processive, error-prone DNA polymerase involved in untargeted mutagenesis. Copies undamaged DNA at stalled replication forks, which arise in vivo from mismatched or misaligned primer ends. These misaligned primers can be extended by PolIV. Exhibits no 3'-5' exonuclease (proofreading) activity. May be involved in translesional synthesis, in conjunction with the beta clamp from PolIII.</text>
</comment>
<evidence type="ECO:0000313" key="5">
    <source>
        <dbReference type="Proteomes" id="UP000242699"/>
    </source>
</evidence>
<dbReference type="InterPro" id="IPR022880">
    <property type="entry name" value="DNApol_IV"/>
</dbReference>
<feature type="active site" evidence="2">
    <location>
        <position position="117"/>
    </location>
</feature>
<sequence>MARHFDPFRQAPSGWIFHCDADAFYAACHMAEDATVRQRPLAVAGDPKNRHGIIVTANYVARRLGIRTGMNVGAARELCPQLVVIEPDKSLYRRYSQGLHNIFSQYTHQIEPLSLDEAWLDMSGVMTLKDDPVPVAKGLQTQVGAAVGISVSVGISVNKMLAKQVSDWNKPEGITVLRYNEIADRLWPRPVFELFGCGPATAEKMARLGIETIGDLAHQRVGNITHHFGQHGLALRLRAAGDDYTPVIIPRPEDRRSVSAEHTTAYDIVRGEDVLRLIGQCAGEVSDHLESLGLVGYKLAIKWRTRDFATHTRQTASYGALQSRDGIFRLASRLWRESGEKRPIMLAGVSVSRLGPPSQQLHFWNEGIDPSLGP</sequence>
<evidence type="ECO:0000256" key="2">
    <source>
        <dbReference type="HAMAP-Rule" id="MF_01113"/>
    </source>
</evidence>
<dbReference type="InterPro" id="IPR001126">
    <property type="entry name" value="UmuC"/>
</dbReference>
<keyword evidence="2" id="KW-0227">DNA damage</keyword>
<dbReference type="Gene3D" id="3.40.1170.60">
    <property type="match status" value="1"/>
</dbReference>